<keyword evidence="5" id="KW-1185">Reference proteome</keyword>
<keyword evidence="3" id="KW-0732">Signal</keyword>
<feature type="transmembrane region" description="Helical" evidence="2">
    <location>
        <begin position="214"/>
        <end position="231"/>
    </location>
</feature>
<reference evidence="4 5" key="1">
    <citation type="submission" date="2019-06" db="EMBL/GenBank/DDBJ databases">
        <title>Comparative genomics and metabolomics analyses of clavulanic acid producing Streptomyces species provides insight into specialized metabolism and evolution of beta-lactam biosynthetic gene clusters.</title>
        <authorList>
            <person name="Moore M.A."/>
            <person name="Cruz-Morales P."/>
            <person name="Barona Gomez F."/>
            <person name="Kapil T."/>
        </authorList>
    </citation>
    <scope>NUCLEOTIDE SEQUENCE [LARGE SCALE GENOMIC DNA]</scope>
    <source>
        <strain evidence="4 5">T-272</strain>
    </source>
</reference>
<feature type="compositionally biased region" description="Low complexity" evidence="1">
    <location>
        <begin position="80"/>
        <end position="89"/>
    </location>
</feature>
<evidence type="ECO:0000313" key="5">
    <source>
        <dbReference type="Proteomes" id="UP000460558"/>
    </source>
</evidence>
<evidence type="ECO:0000313" key="4">
    <source>
        <dbReference type="EMBL" id="MQS37955.1"/>
    </source>
</evidence>
<name>A0ABW9NX93_9ACTN</name>
<evidence type="ECO:0008006" key="6">
    <source>
        <dbReference type="Google" id="ProtNLM"/>
    </source>
</evidence>
<feature type="region of interest" description="Disordered" evidence="1">
    <location>
        <begin position="142"/>
        <end position="214"/>
    </location>
</feature>
<keyword evidence="2" id="KW-1133">Transmembrane helix</keyword>
<dbReference type="EMBL" id="VDEQ01000225">
    <property type="protein sequence ID" value="MQS37955.1"/>
    <property type="molecule type" value="Genomic_DNA"/>
</dbReference>
<feature type="compositionally biased region" description="Basic and acidic residues" evidence="1">
    <location>
        <begin position="180"/>
        <end position="203"/>
    </location>
</feature>
<feature type="compositionally biased region" description="Basic and acidic residues" evidence="1">
    <location>
        <begin position="149"/>
        <end position="159"/>
    </location>
</feature>
<accession>A0ABW9NX93</accession>
<feature type="compositionally biased region" description="Gly residues" evidence="1">
    <location>
        <begin position="90"/>
        <end position="105"/>
    </location>
</feature>
<protein>
    <recommendedName>
        <fullName evidence="6">MYXO-CTERM domain-containing protein</fullName>
    </recommendedName>
</protein>
<feature type="signal peptide" evidence="3">
    <location>
        <begin position="1"/>
        <end position="28"/>
    </location>
</feature>
<sequence length="242" mass="23663">MRSRSMALRTAGVAAALVIAPAAAGAYAHDSVTVTVHPAGARPGDEVEIRVQGCEATAGAARSRAFAVAAELSELSAGRSGSAQESDGGSDSGSGSGSGRGSGRTGHGHGSRALTGVTVLAPEATPGVYDITVACGGHDHPAPGAVRIAESRPRPDDRATPVAPIRAGGGGTAVLATGKHGGEGEDARHGGEPEDAKDAKDTGSAESAGPSTPHTVVGLVLAGVAAAVVAFRSSRRRRTGSD</sequence>
<evidence type="ECO:0000256" key="3">
    <source>
        <dbReference type="SAM" id="SignalP"/>
    </source>
</evidence>
<evidence type="ECO:0000256" key="1">
    <source>
        <dbReference type="SAM" id="MobiDB-lite"/>
    </source>
</evidence>
<comment type="caution">
    <text evidence="4">The sequence shown here is derived from an EMBL/GenBank/DDBJ whole genome shotgun (WGS) entry which is preliminary data.</text>
</comment>
<dbReference type="RefSeq" id="WP_153485086.1">
    <property type="nucleotide sequence ID" value="NZ_VDEQ01000225.1"/>
</dbReference>
<proteinExistence type="predicted"/>
<gene>
    <name evidence="4" type="ORF">FFZ77_20665</name>
</gene>
<evidence type="ECO:0000256" key="2">
    <source>
        <dbReference type="SAM" id="Phobius"/>
    </source>
</evidence>
<organism evidence="4 5">
    <name type="scientific">Streptomyces katsurahamanus</name>
    <dbReference type="NCBI Taxonomy" id="2577098"/>
    <lineage>
        <taxon>Bacteria</taxon>
        <taxon>Bacillati</taxon>
        <taxon>Actinomycetota</taxon>
        <taxon>Actinomycetes</taxon>
        <taxon>Kitasatosporales</taxon>
        <taxon>Streptomycetaceae</taxon>
        <taxon>Streptomyces</taxon>
    </lineage>
</organism>
<feature type="chain" id="PRO_5045460319" description="MYXO-CTERM domain-containing protein" evidence="3">
    <location>
        <begin position="29"/>
        <end position="242"/>
    </location>
</feature>
<keyword evidence="2" id="KW-0812">Transmembrane</keyword>
<keyword evidence="2" id="KW-0472">Membrane</keyword>
<dbReference type="Proteomes" id="UP000460558">
    <property type="component" value="Unassembled WGS sequence"/>
</dbReference>
<feature type="region of interest" description="Disordered" evidence="1">
    <location>
        <begin position="77"/>
        <end position="112"/>
    </location>
</feature>